<protein>
    <submittedName>
        <fullName evidence="5">IclR helix-turn-helix domain</fullName>
    </submittedName>
</protein>
<dbReference type="AlphaFoldDB" id="A0A449CZL9"/>
<dbReference type="GO" id="GO:0003677">
    <property type="term" value="F:DNA binding"/>
    <property type="evidence" value="ECO:0007669"/>
    <property type="project" value="InterPro"/>
</dbReference>
<dbReference type="Pfam" id="PF09339">
    <property type="entry name" value="HTH_IclR"/>
    <property type="match status" value="1"/>
</dbReference>
<dbReference type="EMBL" id="CAACXN010000010">
    <property type="protein sequence ID" value="VEW10814.1"/>
    <property type="molecule type" value="Genomic_DNA"/>
</dbReference>
<dbReference type="SUPFAM" id="SSF46785">
    <property type="entry name" value="Winged helix' DNA-binding domain"/>
    <property type="match status" value="1"/>
</dbReference>
<dbReference type="PROSITE" id="PS51077">
    <property type="entry name" value="HTH_ICLR"/>
    <property type="match status" value="1"/>
</dbReference>
<feature type="compositionally biased region" description="Low complexity" evidence="3">
    <location>
        <begin position="1"/>
        <end position="20"/>
    </location>
</feature>
<dbReference type="Proteomes" id="UP000386281">
    <property type="component" value="Unassembled WGS sequence"/>
</dbReference>
<dbReference type="InterPro" id="IPR005471">
    <property type="entry name" value="Tscrpt_reg_IclR_N"/>
</dbReference>
<evidence type="ECO:0000256" key="2">
    <source>
        <dbReference type="ARBA" id="ARBA00023163"/>
    </source>
</evidence>
<feature type="compositionally biased region" description="Low complexity" evidence="3">
    <location>
        <begin position="28"/>
        <end position="54"/>
    </location>
</feature>
<keyword evidence="1" id="KW-0805">Transcription regulation</keyword>
<dbReference type="SUPFAM" id="SSF55781">
    <property type="entry name" value="GAF domain-like"/>
    <property type="match status" value="1"/>
</dbReference>
<reference evidence="5 6" key="1">
    <citation type="submission" date="2019-02" db="EMBL/GenBank/DDBJ databases">
        <authorList>
            <consortium name="Pathogen Informatics"/>
        </authorList>
    </citation>
    <scope>NUCLEOTIDE SEQUENCE [LARGE SCALE GENOMIC DNA]</scope>
    <source>
        <strain evidence="5 6">3012STDY7078520</strain>
    </source>
</reference>
<dbReference type="InterPro" id="IPR036390">
    <property type="entry name" value="WH_DNA-bd_sf"/>
</dbReference>
<dbReference type="PANTHER" id="PTHR30136">
    <property type="entry name" value="HELIX-TURN-HELIX TRANSCRIPTIONAL REGULATOR, ICLR FAMILY"/>
    <property type="match status" value="1"/>
</dbReference>
<dbReference type="Gene3D" id="1.10.10.10">
    <property type="entry name" value="Winged helix-like DNA-binding domain superfamily/Winged helix DNA-binding domain"/>
    <property type="match status" value="1"/>
</dbReference>
<evidence type="ECO:0000256" key="3">
    <source>
        <dbReference type="SAM" id="MobiDB-lite"/>
    </source>
</evidence>
<evidence type="ECO:0000313" key="6">
    <source>
        <dbReference type="Proteomes" id="UP000386281"/>
    </source>
</evidence>
<organism evidence="5 6">
    <name type="scientific">Brevibacterium casei</name>
    <dbReference type="NCBI Taxonomy" id="33889"/>
    <lineage>
        <taxon>Bacteria</taxon>
        <taxon>Bacillati</taxon>
        <taxon>Actinomycetota</taxon>
        <taxon>Actinomycetes</taxon>
        <taxon>Micrococcales</taxon>
        <taxon>Brevibacteriaceae</taxon>
        <taxon>Brevibacterium</taxon>
    </lineage>
</organism>
<feature type="region of interest" description="Disordered" evidence="3">
    <location>
        <begin position="1"/>
        <end position="59"/>
    </location>
</feature>
<dbReference type="InterPro" id="IPR036388">
    <property type="entry name" value="WH-like_DNA-bd_sf"/>
</dbReference>
<proteinExistence type="predicted"/>
<dbReference type="InterPro" id="IPR011991">
    <property type="entry name" value="ArsR-like_HTH"/>
</dbReference>
<sequence length="284" mass="29515">MTDDPAPAEADPTPAEATAAGRPPPSPAAASAPADDPSAVAGTPAAAGETAGEAGMERREQEVGVIDRSAAILTALQDSPLTAAEVCRRLGYSKSTTYRLLADLRAHRFIVRDSSGVLRLGPFPGRRSIATTNSVLEHLRTLTSESVQLWIRVGEDRVCVRNVEADHELRVTRGVGTILPLVDGGSAALALCGPGNPAEFYATKQARVQGTASASVAFTVGATVFALCVSYPLTREPDNVAGAYRGPVTKAATELRSLLVDSEELAVLRDIARLALGAHGNGAR</sequence>
<dbReference type="GO" id="GO:0045892">
    <property type="term" value="P:negative regulation of DNA-templated transcription"/>
    <property type="evidence" value="ECO:0007669"/>
    <property type="project" value="TreeGrafter"/>
</dbReference>
<dbReference type="InterPro" id="IPR029016">
    <property type="entry name" value="GAF-like_dom_sf"/>
</dbReference>
<feature type="domain" description="HTH iclR-type" evidence="4">
    <location>
        <begin position="63"/>
        <end position="122"/>
    </location>
</feature>
<gene>
    <name evidence="5" type="ORF">NCTC12391_00388</name>
</gene>
<evidence type="ECO:0000256" key="1">
    <source>
        <dbReference type="ARBA" id="ARBA00023015"/>
    </source>
</evidence>
<accession>A0A449CZL9</accession>
<dbReference type="GO" id="GO:0003700">
    <property type="term" value="F:DNA-binding transcription factor activity"/>
    <property type="evidence" value="ECO:0007669"/>
    <property type="project" value="TreeGrafter"/>
</dbReference>
<evidence type="ECO:0000313" key="5">
    <source>
        <dbReference type="EMBL" id="VEW10814.1"/>
    </source>
</evidence>
<keyword evidence="2" id="KW-0804">Transcription</keyword>
<dbReference type="PANTHER" id="PTHR30136:SF39">
    <property type="entry name" value="TRANSCRIPTIONAL REGULATORY PROTEIN"/>
    <property type="match status" value="1"/>
</dbReference>
<dbReference type="RefSeq" id="WP_223289817.1">
    <property type="nucleotide sequence ID" value="NZ_CAACXN010000010.1"/>
</dbReference>
<dbReference type="InterPro" id="IPR050707">
    <property type="entry name" value="HTH_MetabolicPath_Reg"/>
</dbReference>
<name>A0A449CZL9_9MICO</name>
<dbReference type="Gene3D" id="3.30.450.40">
    <property type="match status" value="1"/>
</dbReference>
<evidence type="ECO:0000259" key="4">
    <source>
        <dbReference type="PROSITE" id="PS51077"/>
    </source>
</evidence>
<dbReference type="SMART" id="SM00346">
    <property type="entry name" value="HTH_ICLR"/>
    <property type="match status" value="1"/>
</dbReference>
<dbReference type="CDD" id="cd00090">
    <property type="entry name" value="HTH_ARSR"/>
    <property type="match status" value="1"/>
</dbReference>